<evidence type="ECO:0000313" key="1">
    <source>
        <dbReference type="EMBL" id="JAD21193.1"/>
    </source>
</evidence>
<proteinExistence type="predicted"/>
<reference evidence="1" key="2">
    <citation type="journal article" date="2015" name="Data Brief">
        <title>Shoot transcriptome of the giant reed, Arundo donax.</title>
        <authorList>
            <person name="Barrero R.A."/>
            <person name="Guerrero F.D."/>
            <person name="Moolhuijzen P."/>
            <person name="Goolsby J.A."/>
            <person name="Tidwell J."/>
            <person name="Bellgard S.E."/>
            <person name="Bellgard M.I."/>
        </authorList>
    </citation>
    <scope>NUCLEOTIDE SEQUENCE</scope>
    <source>
        <tissue evidence="1">Shoot tissue taken approximately 20 cm above the soil surface</tissue>
    </source>
</reference>
<organism evidence="1">
    <name type="scientific">Arundo donax</name>
    <name type="common">Giant reed</name>
    <name type="synonym">Donax arundinaceus</name>
    <dbReference type="NCBI Taxonomy" id="35708"/>
    <lineage>
        <taxon>Eukaryota</taxon>
        <taxon>Viridiplantae</taxon>
        <taxon>Streptophyta</taxon>
        <taxon>Embryophyta</taxon>
        <taxon>Tracheophyta</taxon>
        <taxon>Spermatophyta</taxon>
        <taxon>Magnoliopsida</taxon>
        <taxon>Liliopsida</taxon>
        <taxon>Poales</taxon>
        <taxon>Poaceae</taxon>
        <taxon>PACMAD clade</taxon>
        <taxon>Arundinoideae</taxon>
        <taxon>Arundineae</taxon>
        <taxon>Arundo</taxon>
    </lineage>
</organism>
<name>A0A0A8Y7P7_ARUDO</name>
<sequence>MVSRSSGHNYLVHASKCHYYRTSLYSQAKEHFHTRLSTHLNPFPHASEKLFPQTGP</sequence>
<dbReference type="AlphaFoldDB" id="A0A0A8Y7P7"/>
<accession>A0A0A8Y7P7</accession>
<dbReference type="EMBL" id="GBRH01276702">
    <property type="protein sequence ID" value="JAD21193.1"/>
    <property type="molecule type" value="Transcribed_RNA"/>
</dbReference>
<reference evidence="1" key="1">
    <citation type="submission" date="2014-09" db="EMBL/GenBank/DDBJ databases">
        <authorList>
            <person name="Magalhaes I.L.F."/>
            <person name="Oliveira U."/>
            <person name="Santos F.R."/>
            <person name="Vidigal T.H.D.A."/>
            <person name="Brescovit A.D."/>
            <person name="Santos A.J."/>
        </authorList>
    </citation>
    <scope>NUCLEOTIDE SEQUENCE</scope>
    <source>
        <tissue evidence="1">Shoot tissue taken approximately 20 cm above the soil surface</tissue>
    </source>
</reference>
<protein>
    <submittedName>
        <fullName evidence="1">Uncharacterized protein</fullName>
    </submittedName>
</protein>